<keyword evidence="6 8" id="KW-0472">Membrane</keyword>
<gene>
    <name evidence="11" type="primary">LOC100374368</name>
</gene>
<evidence type="ECO:0000256" key="7">
    <source>
        <dbReference type="SAM" id="MobiDB-lite"/>
    </source>
</evidence>
<dbReference type="Gene3D" id="1.20.1530.20">
    <property type="match status" value="1"/>
</dbReference>
<dbReference type="InterPro" id="IPR002657">
    <property type="entry name" value="BilAc:Na_symport/Acr3"/>
</dbReference>
<evidence type="ECO:0000313" key="10">
    <source>
        <dbReference type="Proteomes" id="UP000694865"/>
    </source>
</evidence>
<comment type="subcellular location">
    <subcellularLocation>
        <location evidence="1">Membrane</location>
        <topology evidence="1">Multi-pass membrane protein</topology>
    </subcellularLocation>
</comment>
<feature type="compositionally biased region" description="Acidic residues" evidence="7">
    <location>
        <begin position="476"/>
        <end position="499"/>
    </location>
</feature>
<keyword evidence="9" id="KW-0732">Signal</keyword>
<dbReference type="Pfam" id="PF01758">
    <property type="entry name" value="SBF"/>
    <property type="match status" value="1"/>
</dbReference>
<evidence type="ECO:0000256" key="8">
    <source>
        <dbReference type="SAM" id="Phobius"/>
    </source>
</evidence>
<feature type="region of interest" description="Disordered" evidence="7">
    <location>
        <begin position="461"/>
        <end position="506"/>
    </location>
</feature>
<comment type="similarity">
    <text evidence="2">Belongs to the bile acid:sodium symporter (BASS) (TC 2.A.28) family.</text>
</comment>
<dbReference type="PANTHER" id="PTHR10361">
    <property type="entry name" value="SODIUM-BILE ACID COTRANSPORTER"/>
    <property type="match status" value="1"/>
</dbReference>
<organism evidence="10 11">
    <name type="scientific">Saccoglossus kowalevskii</name>
    <name type="common">Acorn worm</name>
    <dbReference type="NCBI Taxonomy" id="10224"/>
    <lineage>
        <taxon>Eukaryota</taxon>
        <taxon>Metazoa</taxon>
        <taxon>Hemichordata</taxon>
        <taxon>Enteropneusta</taxon>
        <taxon>Harrimaniidae</taxon>
        <taxon>Saccoglossus</taxon>
    </lineage>
</organism>
<evidence type="ECO:0000256" key="3">
    <source>
        <dbReference type="ARBA" id="ARBA00022692"/>
    </source>
</evidence>
<dbReference type="InterPro" id="IPR038770">
    <property type="entry name" value="Na+/solute_symporter_sf"/>
</dbReference>
<feature type="transmembrane region" description="Helical" evidence="8">
    <location>
        <begin position="259"/>
        <end position="282"/>
    </location>
</feature>
<feature type="transmembrane region" description="Helical" evidence="8">
    <location>
        <begin position="166"/>
        <end position="183"/>
    </location>
</feature>
<reference evidence="11" key="1">
    <citation type="submission" date="2025-08" db="UniProtKB">
        <authorList>
            <consortium name="RefSeq"/>
        </authorList>
    </citation>
    <scope>IDENTIFICATION</scope>
    <source>
        <tissue evidence="11">Testes</tissue>
    </source>
</reference>
<dbReference type="RefSeq" id="XP_002733138.1">
    <property type="nucleotide sequence ID" value="XM_002733092.1"/>
</dbReference>
<evidence type="ECO:0000313" key="11">
    <source>
        <dbReference type="RefSeq" id="XP_002733138.1"/>
    </source>
</evidence>
<keyword evidence="3 8" id="KW-0812">Transmembrane</keyword>
<dbReference type="Proteomes" id="UP000694865">
    <property type="component" value="Unplaced"/>
</dbReference>
<keyword evidence="4" id="KW-0813">Transport</keyword>
<feature type="transmembrane region" description="Helical" evidence="8">
    <location>
        <begin position="364"/>
        <end position="383"/>
    </location>
</feature>
<feature type="transmembrane region" description="Helical" evidence="8">
    <location>
        <begin position="303"/>
        <end position="322"/>
    </location>
</feature>
<feature type="transmembrane region" description="Helical" evidence="8">
    <location>
        <begin position="334"/>
        <end position="352"/>
    </location>
</feature>
<keyword evidence="5 8" id="KW-1133">Transmembrane helix</keyword>
<keyword evidence="10" id="KW-1185">Reference proteome</keyword>
<feature type="chain" id="PRO_5045939144" evidence="9">
    <location>
        <begin position="24"/>
        <end position="524"/>
    </location>
</feature>
<evidence type="ECO:0000256" key="9">
    <source>
        <dbReference type="SAM" id="SignalP"/>
    </source>
</evidence>
<name>A0ABM0GMF1_SACKO</name>
<feature type="transmembrane region" description="Helical" evidence="8">
    <location>
        <begin position="423"/>
        <end position="448"/>
    </location>
</feature>
<evidence type="ECO:0000256" key="4">
    <source>
        <dbReference type="ARBA" id="ARBA00022847"/>
    </source>
</evidence>
<dbReference type="PANTHER" id="PTHR10361:SF65">
    <property type="entry name" value="ILEAL SODIUM_BILE ACID COTRANSPORTER"/>
    <property type="match status" value="1"/>
</dbReference>
<dbReference type="InterPro" id="IPR004710">
    <property type="entry name" value="Bilac:Na_transpt"/>
</dbReference>
<evidence type="ECO:0000256" key="1">
    <source>
        <dbReference type="ARBA" id="ARBA00004141"/>
    </source>
</evidence>
<dbReference type="GeneID" id="100374368"/>
<feature type="transmembrane region" description="Helical" evidence="8">
    <location>
        <begin position="203"/>
        <end position="226"/>
    </location>
</feature>
<sequence>MFAGIENVLVIFLLASMFRKVLSTTTQYNGLIQVDFEGNDTTVKSTIPPLRWQITPDSPITMTAGENATVWFNYSGIFDDELFLVVESRDPTVAKFIDNSTVLMFPLVQIVEDNVRIDMEAVQIGITALEIKVVLSHATNRIGTEVSVPLNPYAVKVLRKYNPLSLGYNYILLPLIILNNIAFGAKTNLKSIIRQLRHPLHVIVGAVCQFIVMPLICFGLAMLFHLDAYTAVGVLTVGCVPGDRLSMMLTSVVGADLELSITMTLVFTLLAIGLTPLNMYIYSRPFVNRTDLPINIQIPFLEMFLQVLVLILPITFGYFMAWKFEKVKSVLIKLVKGLSVIVMICTIILQILTNRYVFASPPRLILTAFLVPFLGFNLAYLAARIVRLRYVPAKTIGAETGIQNNMLATSILRLSYPQPEADLLSRVSILAIMSSMVDGLIWVFTYNLRMCIKRRLKKKGGNRTDEDVQGGGQNEYESESSESEDEQFYTVSDIDDDDNNISNHTKPSRRKILRFYAEQRESNV</sequence>
<keyword evidence="4" id="KW-0769">Symport</keyword>
<proteinExistence type="inferred from homology"/>
<protein>
    <submittedName>
        <fullName evidence="11">Solute carrier family 10 member 6-like</fullName>
    </submittedName>
</protein>
<evidence type="ECO:0000256" key="2">
    <source>
        <dbReference type="ARBA" id="ARBA00006528"/>
    </source>
</evidence>
<evidence type="ECO:0000256" key="5">
    <source>
        <dbReference type="ARBA" id="ARBA00022989"/>
    </source>
</evidence>
<feature type="signal peptide" evidence="9">
    <location>
        <begin position="1"/>
        <end position="23"/>
    </location>
</feature>
<evidence type="ECO:0000256" key="6">
    <source>
        <dbReference type="ARBA" id="ARBA00023136"/>
    </source>
</evidence>
<accession>A0ABM0GMF1</accession>